<dbReference type="Proteomes" id="UP000281549">
    <property type="component" value="Unassembled WGS sequence"/>
</dbReference>
<gene>
    <name evidence="2" type="ORF">ROZALSC1DRAFT_30962</name>
</gene>
<evidence type="ECO:0000313" key="3">
    <source>
        <dbReference type="Proteomes" id="UP000281549"/>
    </source>
</evidence>
<feature type="signal peptide" evidence="1">
    <location>
        <begin position="1"/>
        <end position="19"/>
    </location>
</feature>
<protein>
    <submittedName>
        <fullName evidence="2">Uncharacterized protein</fullName>
    </submittedName>
</protein>
<dbReference type="AlphaFoldDB" id="A0A4P9YDF8"/>
<feature type="chain" id="PRO_5020531192" evidence="1">
    <location>
        <begin position="20"/>
        <end position="308"/>
    </location>
</feature>
<proteinExistence type="predicted"/>
<reference evidence="3" key="1">
    <citation type="journal article" date="2018" name="Nat. Microbiol.">
        <title>Leveraging single-cell genomics to expand the fungal tree of life.</title>
        <authorList>
            <person name="Ahrendt S.R."/>
            <person name="Quandt C.A."/>
            <person name="Ciobanu D."/>
            <person name="Clum A."/>
            <person name="Salamov A."/>
            <person name="Andreopoulos B."/>
            <person name="Cheng J.F."/>
            <person name="Woyke T."/>
            <person name="Pelin A."/>
            <person name="Henrissat B."/>
            <person name="Reynolds N.K."/>
            <person name="Benny G.L."/>
            <person name="Smith M.E."/>
            <person name="James T.Y."/>
            <person name="Grigoriev I.V."/>
        </authorList>
    </citation>
    <scope>NUCLEOTIDE SEQUENCE [LARGE SCALE GENOMIC DNA]</scope>
    <source>
        <strain evidence="3">CSF55</strain>
    </source>
</reference>
<evidence type="ECO:0000313" key="2">
    <source>
        <dbReference type="EMBL" id="RKP17208.1"/>
    </source>
</evidence>
<name>A0A4P9YDF8_ROZAC</name>
<sequence length="308" mass="35262">MRKALILLFVFGFQQIVTTQSPKGILNKLKSEDFQVKVVNINMQELYQAMGYLDTTLESNILSAEILNTVKNFSVAILSEIENFYTSTAVHENLPVVSLVFLLLKDLFEATLVEKDNFENIFRELKGQLHEIEKAIEITKNFKDKVHGGIQGFKAIAQNINNMINSQLDEFLEDFSVYCGKPKVKELIKQVPSRESKEKLILSALSLITTNGSAYAEKYAMEEQEQREKARIFATGTIPALEQFENVLQRFDNAVSSQIEMLNMLANDLSELNIEQVDNRRSNNVRLALQHSNVYLKSVYPYTFHNYE</sequence>
<accession>A0A4P9YDF8</accession>
<keyword evidence="1" id="KW-0732">Signal</keyword>
<dbReference type="EMBL" id="ML005964">
    <property type="protein sequence ID" value="RKP17208.1"/>
    <property type="molecule type" value="Genomic_DNA"/>
</dbReference>
<organism evidence="2 3">
    <name type="scientific">Rozella allomycis (strain CSF55)</name>
    <dbReference type="NCBI Taxonomy" id="988480"/>
    <lineage>
        <taxon>Eukaryota</taxon>
        <taxon>Fungi</taxon>
        <taxon>Fungi incertae sedis</taxon>
        <taxon>Cryptomycota</taxon>
        <taxon>Cryptomycota incertae sedis</taxon>
        <taxon>Rozella</taxon>
    </lineage>
</organism>
<evidence type="ECO:0000256" key="1">
    <source>
        <dbReference type="SAM" id="SignalP"/>
    </source>
</evidence>